<dbReference type="HOGENOM" id="CLU_2671932_0_0_1"/>
<reference evidence="1 2" key="1">
    <citation type="submission" date="2014-04" db="EMBL/GenBank/DDBJ databases">
        <authorList>
            <consortium name="DOE Joint Genome Institute"/>
            <person name="Kuo A."/>
            <person name="Tarkka M."/>
            <person name="Buscot F."/>
            <person name="Kohler A."/>
            <person name="Nagy L.G."/>
            <person name="Floudas D."/>
            <person name="Copeland A."/>
            <person name="Barry K.W."/>
            <person name="Cichocki N."/>
            <person name="Veneault-Fourrey C."/>
            <person name="LaButti K."/>
            <person name="Lindquist E.A."/>
            <person name="Lipzen A."/>
            <person name="Lundell T."/>
            <person name="Morin E."/>
            <person name="Murat C."/>
            <person name="Sun H."/>
            <person name="Tunlid A."/>
            <person name="Henrissat B."/>
            <person name="Grigoriev I.V."/>
            <person name="Hibbett D.S."/>
            <person name="Martin F."/>
            <person name="Nordberg H.P."/>
            <person name="Cantor M.N."/>
            <person name="Hua S.X."/>
        </authorList>
    </citation>
    <scope>NUCLEOTIDE SEQUENCE [LARGE SCALE GENOMIC DNA]</scope>
    <source>
        <strain evidence="1 2">F 1598</strain>
    </source>
</reference>
<dbReference type="InParanoid" id="A0A0C3FP94"/>
<evidence type="ECO:0000313" key="2">
    <source>
        <dbReference type="Proteomes" id="UP000054166"/>
    </source>
</evidence>
<proteinExistence type="predicted"/>
<protein>
    <submittedName>
        <fullName evidence="1">Uncharacterized protein</fullName>
    </submittedName>
</protein>
<name>A0A0C3FP94_PILCF</name>
<sequence length="75" mass="8480">MTLFFPIQLYYLDRLRLPIHDITLIFTSLAPHLTSTIQFPFPISNHLYTGILDSPTLVGCFTSLLPLYILAISGL</sequence>
<evidence type="ECO:0000313" key="1">
    <source>
        <dbReference type="EMBL" id="KIM81071.1"/>
    </source>
</evidence>
<gene>
    <name evidence="1" type="ORF">PILCRDRAFT_821909</name>
</gene>
<dbReference type="EMBL" id="KN833001">
    <property type="protein sequence ID" value="KIM81071.1"/>
    <property type="molecule type" value="Genomic_DNA"/>
</dbReference>
<accession>A0A0C3FP94</accession>
<organism evidence="1 2">
    <name type="scientific">Piloderma croceum (strain F 1598)</name>
    <dbReference type="NCBI Taxonomy" id="765440"/>
    <lineage>
        <taxon>Eukaryota</taxon>
        <taxon>Fungi</taxon>
        <taxon>Dikarya</taxon>
        <taxon>Basidiomycota</taxon>
        <taxon>Agaricomycotina</taxon>
        <taxon>Agaricomycetes</taxon>
        <taxon>Agaricomycetidae</taxon>
        <taxon>Atheliales</taxon>
        <taxon>Atheliaceae</taxon>
        <taxon>Piloderma</taxon>
    </lineage>
</organism>
<keyword evidence="2" id="KW-1185">Reference proteome</keyword>
<dbReference type="AlphaFoldDB" id="A0A0C3FP94"/>
<reference evidence="2" key="2">
    <citation type="submission" date="2015-01" db="EMBL/GenBank/DDBJ databases">
        <title>Evolutionary Origins and Diversification of the Mycorrhizal Mutualists.</title>
        <authorList>
            <consortium name="DOE Joint Genome Institute"/>
            <consortium name="Mycorrhizal Genomics Consortium"/>
            <person name="Kohler A."/>
            <person name="Kuo A."/>
            <person name="Nagy L.G."/>
            <person name="Floudas D."/>
            <person name="Copeland A."/>
            <person name="Barry K.W."/>
            <person name="Cichocki N."/>
            <person name="Veneault-Fourrey C."/>
            <person name="LaButti K."/>
            <person name="Lindquist E.A."/>
            <person name="Lipzen A."/>
            <person name="Lundell T."/>
            <person name="Morin E."/>
            <person name="Murat C."/>
            <person name="Riley R."/>
            <person name="Ohm R."/>
            <person name="Sun H."/>
            <person name="Tunlid A."/>
            <person name="Henrissat B."/>
            <person name="Grigoriev I.V."/>
            <person name="Hibbett D.S."/>
            <person name="Martin F."/>
        </authorList>
    </citation>
    <scope>NUCLEOTIDE SEQUENCE [LARGE SCALE GENOMIC DNA]</scope>
    <source>
        <strain evidence="2">F 1598</strain>
    </source>
</reference>
<dbReference type="Proteomes" id="UP000054166">
    <property type="component" value="Unassembled WGS sequence"/>
</dbReference>